<evidence type="ECO:0000313" key="10">
    <source>
        <dbReference type="EMBL" id="OQS05603.1"/>
    </source>
</evidence>
<name>A0A1W0A5P1_9STRA</name>
<dbReference type="InterPro" id="IPR002939">
    <property type="entry name" value="DnaJ_C"/>
</dbReference>
<dbReference type="SUPFAM" id="SSF46565">
    <property type="entry name" value="Chaperone J-domain"/>
    <property type="match status" value="1"/>
</dbReference>
<dbReference type="GO" id="GO:0051082">
    <property type="term" value="F:unfolded protein binding"/>
    <property type="evidence" value="ECO:0007669"/>
    <property type="project" value="InterPro"/>
</dbReference>
<dbReference type="InterPro" id="IPR036410">
    <property type="entry name" value="HSP_DnaJ_Cys-rich_dom_sf"/>
</dbReference>
<proteinExistence type="inferred from homology"/>
<dbReference type="AlphaFoldDB" id="A0A1W0A5P1"/>
<reference evidence="10 11" key="1">
    <citation type="journal article" date="2014" name="Genome Biol. Evol.">
        <title>The secreted proteins of Achlya hypogyna and Thraustotheca clavata identify the ancestral oomycete secretome and reveal gene acquisitions by horizontal gene transfer.</title>
        <authorList>
            <person name="Misner I."/>
            <person name="Blouin N."/>
            <person name="Leonard G."/>
            <person name="Richards T.A."/>
            <person name="Lane C.E."/>
        </authorList>
    </citation>
    <scope>NUCLEOTIDE SEQUENCE [LARGE SCALE GENOMIC DNA]</scope>
    <source>
        <strain evidence="10 11">ATCC 34112</strain>
    </source>
</reference>
<dbReference type="GO" id="GO:0009408">
    <property type="term" value="P:response to heat"/>
    <property type="evidence" value="ECO:0007669"/>
    <property type="project" value="InterPro"/>
</dbReference>
<keyword evidence="2" id="KW-0677">Repeat</keyword>
<dbReference type="STRING" id="74557.A0A1W0A5P1"/>
<dbReference type="PANTHER" id="PTHR43888">
    <property type="entry name" value="DNAJ-LIKE-2, ISOFORM A-RELATED"/>
    <property type="match status" value="1"/>
</dbReference>
<dbReference type="Gene3D" id="1.10.287.110">
    <property type="entry name" value="DnaJ domain"/>
    <property type="match status" value="1"/>
</dbReference>
<dbReference type="InterPro" id="IPR018253">
    <property type="entry name" value="DnaJ_domain_CS"/>
</dbReference>
<dbReference type="GO" id="GO:0005524">
    <property type="term" value="F:ATP binding"/>
    <property type="evidence" value="ECO:0007669"/>
    <property type="project" value="InterPro"/>
</dbReference>
<dbReference type="GO" id="GO:0006457">
    <property type="term" value="P:protein folding"/>
    <property type="evidence" value="ECO:0007669"/>
    <property type="project" value="InterPro"/>
</dbReference>
<dbReference type="HAMAP" id="MF_01152">
    <property type="entry name" value="DnaJ"/>
    <property type="match status" value="1"/>
</dbReference>
<evidence type="ECO:0000256" key="4">
    <source>
        <dbReference type="ARBA" id="ARBA00022833"/>
    </source>
</evidence>
<dbReference type="PROSITE" id="PS50076">
    <property type="entry name" value="DNAJ_2"/>
    <property type="match status" value="1"/>
</dbReference>
<gene>
    <name evidence="10" type="ORF">THRCLA_02289</name>
</gene>
<feature type="domain" description="CR-type" evidence="9">
    <location>
        <begin position="155"/>
        <end position="237"/>
    </location>
</feature>
<dbReference type="Pfam" id="PF00226">
    <property type="entry name" value="DnaJ"/>
    <property type="match status" value="1"/>
</dbReference>
<organism evidence="10 11">
    <name type="scientific">Thraustotheca clavata</name>
    <dbReference type="NCBI Taxonomy" id="74557"/>
    <lineage>
        <taxon>Eukaryota</taxon>
        <taxon>Sar</taxon>
        <taxon>Stramenopiles</taxon>
        <taxon>Oomycota</taxon>
        <taxon>Saprolegniomycetes</taxon>
        <taxon>Saprolegniales</taxon>
        <taxon>Achlyaceae</taxon>
        <taxon>Thraustotheca</taxon>
    </lineage>
</organism>
<dbReference type="Gene3D" id="2.10.230.10">
    <property type="entry name" value="Heat shock protein DnaJ, cysteine-rich domain"/>
    <property type="match status" value="1"/>
</dbReference>
<dbReference type="EMBL" id="JNBS01000440">
    <property type="protein sequence ID" value="OQS05603.1"/>
    <property type="molecule type" value="Genomic_DNA"/>
</dbReference>
<evidence type="ECO:0000256" key="6">
    <source>
        <dbReference type="PROSITE-ProRule" id="PRU00546"/>
    </source>
</evidence>
<dbReference type="Pfam" id="PF00684">
    <property type="entry name" value="DnaJ_CXXCXGXG"/>
    <property type="match status" value="1"/>
</dbReference>
<dbReference type="PROSITE" id="PS00636">
    <property type="entry name" value="DNAJ_1"/>
    <property type="match status" value="1"/>
</dbReference>
<evidence type="ECO:0000256" key="3">
    <source>
        <dbReference type="ARBA" id="ARBA00022771"/>
    </source>
</evidence>
<dbReference type="Proteomes" id="UP000243217">
    <property type="component" value="Unassembled WGS sequence"/>
</dbReference>
<evidence type="ECO:0000259" key="8">
    <source>
        <dbReference type="PROSITE" id="PS50076"/>
    </source>
</evidence>
<dbReference type="Gene3D" id="2.60.260.20">
    <property type="entry name" value="Urease metallochaperone UreE, N-terminal domain"/>
    <property type="match status" value="2"/>
</dbReference>
<keyword evidence="4 6" id="KW-0862">Zinc</keyword>
<evidence type="ECO:0000256" key="7">
    <source>
        <dbReference type="SAM" id="SignalP"/>
    </source>
</evidence>
<comment type="caution">
    <text evidence="10">The sequence shown here is derived from an EMBL/GenBank/DDBJ whole genome shotgun (WGS) entry which is preliminary data.</text>
</comment>
<feature type="zinc finger region" description="CR-type" evidence="6">
    <location>
        <begin position="155"/>
        <end position="237"/>
    </location>
</feature>
<dbReference type="CDD" id="cd10747">
    <property type="entry name" value="DnaJ_C"/>
    <property type="match status" value="1"/>
</dbReference>
<dbReference type="SUPFAM" id="SSF57938">
    <property type="entry name" value="DnaJ/Hsp40 cysteine-rich domain"/>
    <property type="match status" value="1"/>
</dbReference>
<dbReference type="CDD" id="cd10719">
    <property type="entry name" value="DnaJ_zf"/>
    <property type="match status" value="1"/>
</dbReference>
<keyword evidence="7" id="KW-0732">Signal</keyword>
<dbReference type="InterPro" id="IPR036869">
    <property type="entry name" value="J_dom_sf"/>
</dbReference>
<dbReference type="InterPro" id="IPR044713">
    <property type="entry name" value="DNJA1/2-like"/>
</dbReference>
<keyword evidence="1 6" id="KW-0479">Metal-binding</keyword>
<evidence type="ECO:0000256" key="5">
    <source>
        <dbReference type="ARBA" id="ARBA00023186"/>
    </source>
</evidence>
<protein>
    <submittedName>
        <fullName evidence="10">Uncharacterized protein</fullName>
    </submittedName>
</protein>
<dbReference type="GO" id="GO:0030544">
    <property type="term" value="F:Hsp70 protein binding"/>
    <property type="evidence" value="ECO:0007669"/>
    <property type="project" value="InterPro"/>
</dbReference>
<keyword evidence="11" id="KW-1185">Reference proteome</keyword>
<evidence type="ECO:0000259" key="9">
    <source>
        <dbReference type="PROSITE" id="PS51188"/>
    </source>
</evidence>
<dbReference type="FunFam" id="2.60.260.20:FF:000013">
    <property type="entry name" value="DnaJ subfamily B member 11"/>
    <property type="match status" value="1"/>
</dbReference>
<dbReference type="PROSITE" id="PS51188">
    <property type="entry name" value="ZF_CR"/>
    <property type="match status" value="1"/>
</dbReference>
<keyword evidence="3 6" id="KW-0863">Zinc-finger</keyword>
<accession>A0A1W0A5P1</accession>
<sequence length="375" mass="41992">WWTYVAIVFFLAFVQGHEHHDHDHDDYYEELGLGMDASDSDIKKAYRRLSLQYHPDKNPGNTEADTKFQKISKAYEVLSNAETRDIYDLEGVEGLERHANQGNRPSSPFGRVFALGYKNTIDSRVDAFFGGGGGKPRGPDATVDIPVTLEELYNGAEKQARFMKNVICRKCRGSGAKDGKMKTCKTCGGQGFVLVQQQMGPGFTVQMQQQCPKCGGKGKTFKHKCPHCNGNKVVAEEKIITGVIERGMPSNHEIVFERESEQRPGMIPGNVIMRLIQQPHKTFRRTGDDLHADITISLKDALLGFESSLIHLDERKVTVEADGVTTPFEVRVLSGEGMPHHNFPSQHGDLHVLHRIQFPKQLSPAQKELVERLLP</sequence>
<dbReference type="SMART" id="SM00271">
    <property type="entry name" value="DnaJ"/>
    <property type="match status" value="1"/>
</dbReference>
<dbReference type="CDD" id="cd06257">
    <property type="entry name" value="DnaJ"/>
    <property type="match status" value="1"/>
</dbReference>
<evidence type="ECO:0000256" key="2">
    <source>
        <dbReference type="ARBA" id="ARBA00022737"/>
    </source>
</evidence>
<dbReference type="InterPro" id="IPR008971">
    <property type="entry name" value="HSP40/DnaJ_pept-bd"/>
</dbReference>
<feature type="signal peptide" evidence="7">
    <location>
        <begin position="1"/>
        <end position="16"/>
    </location>
</feature>
<dbReference type="GO" id="GO:0008270">
    <property type="term" value="F:zinc ion binding"/>
    <property type="evidence" value="ECO:0007669"/>
    <property type="project" value="UniProtKB-KW"/>
</dbReference>
<feature type="domain" description="J" evidence="8">
    <location>
        <begin position="26"/>
        <end position="91"/>
    </location>
</feature>
<dbReference type="FunFam" id="2.10.230.10:FF:000002">
    <property type="entry name" value="Molecular chaperone DnaJ"/>
    <property type="match status" value="1"/>
</dbReference>
<feature type="non-terminal residue" evidence="10">
    <location>
        <position position="1"/>
    </location>
</feature>
<dbReference type="InterPro" id="IPR001305">
    <property type="entry name" value="HSP_DnaJ_Cys-rich_dom"/>
</dbReference>
<dbReference type="InterPro" id="IPR001623">
    <property type="entry name" value="DnaJ_domain"/>
</dbReference>
<dbReference type="OrthoDB" id="550424at2759"/>
<dbReference type="Pfam" id="PF01556">
    <property type="entry name" value="DnaJ_C"/>
    <property type="match status" value="1"/>
</dbReference>
<dbReference type="SUPFAM" id="SSF49493">
    <property type="entry name" value="HSP40/DnaJ peptide-binding domain"/>
    <property type="match status" value="2"/>
</dbReference>
<evidence type="ECO:0000256" key="1">
    <source>
        <dbReference type="ARBA" id="ARBA00022723"/>
    </source>
</evidence>
<dbReference type="InterPro" id="IPR012724">
    <property type="entry name" value="DnaJ"/>
</dbReference>
<feature type="chain" id="PRO_5012506452" evidence="7">
    <location>
        <begin position="17"/>
        <end position="375"/>
    </location>
</feature>
<evidence type="ECO:0000313" key="11">
    <source>
        <dbReference type="Proteomes" id="UP000243217"/>
    </source>
</evidence>
<dbReference type="PRINTS" id="PR00625">
    <property type="entry name" value="JDOMAIN"/>
</dbReference>
<keyword evidence="5" id="KW-0143">Chaperone</keyword>